<dbReference type="InterPro" id="IPR001486">
    <property type="entry name" value="Hemoglobin_trunc"/>
</dbReference>
<organism evidence="7 8">
    <name type="scientific">Conexibacter woesei (strain DSM 14684 / CCUG 47730 / CIP 108061 / JCM 11494 / NBRC 100937 / ID131577)</name>
    <dbReference type="NCBI Taxonomy" id="469383"/>
    <lineage>
        <taxon>Bacteria</taxon>
        <taxon>Bacillati</taxon>
        <taxon>Actinomycetota</taxon>
        <taxon>Thermoleophilia</taxon>
        <taxon>Solirubrobacterales</taxon>
        <taxon>Conexibacteraceae</taxon>
        <taxon>Conexibacter</taxon>
    </lineage>
</organism>
<evidence type="ECO:0000256" key="5">
    <source>
        <dbReference type="PIRSR" id="PIRSR601486-1"/>
    </source>
</evidence>
<dbReference type="Proteomes" id="UP000008229">
    <property type="component" value="Chromosome"/>
</dbReference>
<evidence type="ECO:0000256" key="2">
    <source>
        <dbReference type="ARBA" id="ARBA00022617"/>
    </source>
</evidence>
<feature type="region of interest" description="Disordered" evidence="6">
    <location>
        <begin position="128"/>
        <end position="152"/>
    </location>
</feature>
<dbReference type="RefSeq" id="WP_012931772.1">
    <property type="nucleotide sequence ID" value="NC_013739.1"/>
</dbReference>
<evidence type="ECO:0000256" key="3">
    <source>
        <dbReference type="ARBA" id="ARBA00022723"/>
    </source>
</evidence>
<accession>D3F646</accession>
<evidence type="ECO:0000313" key="8">
    <source>
        <dbReference type="Proteomes" id="UP000008229"/>
    </source>
</evidence>
<dbReference type="EMBL" id="CP001854">
    <property type="protein sequence ID" value="ADB48719.1"/>
    <property type="molecule type" value="Genomic_DNA"/>
</dbReference>
<dbReference type="eggNOG" id="COG2346">
    <property type="taxonomic scope" value="Bacteria"/>
</dbReference>
<evidence type="ECO:0000313" key="7">
    <source>
        <dbReference type="EMBL" id="ADB48719.1"/>
    </source>
</evidence>
<evidence type="ECO:0000256" key="6">
    <source>
        <dbReference type="SAM" id="MobiDB-lite"/>
    </source>
</evidence>
<dbReference type="InterPro" id="IPR012292">
    <property type="entry name" value="Globin/Proto"/>
</dbReference>
<dbReference type="OrthoDB" id="9798157at2"/>
<evidence type="ECO:0000256" key="4">
    <source>
        <dbReference type="ARBA" id="ARBA00023004"/>
    </source>
</evidence>
<dbReference type="GO" id="GO:0046872">
    <property type="term" value="F:metal ion binding"/>
    <property type="evidence" value="ECO:0007669"/>
    <property type="project" value="UniProtKB-KW"/>
</dbReference>
<name>D3F646_CONWI</name>
<feature type="binding site" description="distal binding residue" evidence="5">
    <location>
        <position position="46"/>
    </location>
    <ligand>
        <name>heme</name>
        <dbReference type="ChEBI" id="CHEBI:30413"/>
    </ligand>
    <ligandPart>
        <name>Fe</name>
        <dbReference type="ChEBI" id="CHEBI:18248"/>
    </ligandPart>
</feature>
<dbReference type="Pfam" id="PF01152">
    <property type="entry name" value="Bac_globin"/>
    <property type="match status" value="1"/>
</dbReference>
<dbReference type="KEGG" id="cwo:Cwoe_0283"/>
<keyword evidence="4 5" id="KW-0408">Iron</keyword>
<keyword evidence="8" id="KW-1185">Reference proteome</keyword>
<keyword evidence="1" id="KW-0813">Transport</keyword>
<dbReference type="GO" id="GO:0020037">
    <property type="term" value="F:heme binding"/>
    <property type="evidence" value="ECO:0007669"/>
    <property type="project" value="InterPro"/>
</dbReference>
<gene>
    <name evidence="7" type="ordered locus">Cwoe_0283</name>
</gene>
<evidence type="ECO:0000256" key="1">
    <source>
        <dbReference type="ARBA" id="ARBA00022448"/>
    </source>
</evidence>
<proteinExistence type="predicted"/>
<dbReference type="AlphaFoldDB" id="D3F646"/>
<dbReference type="Gene3D" id="1.10.490.10">
    <property type="entry name" value="Globins"/>
    <property type="match status" value="1"/>
</dbReference>
<keyword evidence="3 5" id="KW-0479">Metal-binding</keyword>
<sequence>MTTLYDYAGGRDAIVRLAEIHYGRCLTDPVLSQVFGTQGSATHAGHLADWLTEVFGGPKLYTERHGGHEALLRHHANRSIAEPQRARFVAVFLESCDAAGLPAEPRFRERLREYLEWGTAIALDVSQPGADVTSDDPVPVWDWGPAGPPPRA</sequence>
<dbReference type="SUPFAM" id="SSF46458">
    <property type="entry name" value="Globin-like"/>
    <property type="match status" value="1"/>
</dbReference>
<dbReference type="STRING" id="469383.Cwoe_0283"/>
<dbReference type="InterPro" id="IPR009050">
    <property type="entry name" value="Globin-like_sf"/>
</dbReference>
<dbReference type="HOGENOM" id="CLU_103526_1_0_11"/>
<reference evidence="8" key="2">
    <citation type="submission" date="2010-01" db="EMBL/GenBank/DDBJ databases">
        <title>The complete genome of Conexibacter woesei DSM 14684.</title>
        <authorList>
            <consortium name="US DOE Joint Genome Institute (JGI-PGF)"/>
            <person name="Lucas S."/>
            <person name="Copeland A."/>
            <person name="Lapidus A."/>
            <person name="Glavina del Rio T."/>
            <person name="Dalin E."/>
            <person name="Tice H."/>
            <person name="Bruce D."/>
            <person name="Goodwin L."/>
            <person name="Pitluck S."/>
            <person name="Kyrpides N."/>
            <person name="Mavromatis K."/>
            <person name="Ivanova N."/>
            <person name="Mikhailova N."/>
            <person name="Chertkov O."/>
            <person name="Brettin T."/>
            <person name="Detter J.C."/>
            <person name="Han C."/>
            <person name="Larimer F."/>
            <person name="Land M."/>
            <person name="Hauser L."/>
            <person name="Markowitz V."/>
            <person name="Cheng J.-F."/>
            <person name="Hugenholtz P."/>
            <person name="Woyke T."/>
            <person name="Wu D."/>
            <person name="Pukall R."/>
            <person name="Steenblock K."/>
            <person name="Schneider S."/>
            <person name="Klenk H.-P."/>
            <person name="Eisen J.A."/>
        </authorList>
    </citation>
    <scope>NUCLEOTIDE SEQUENCE [LARGE SCALE GENOMIC DNA]</scope>
    <source>
        <strain evidence="8">DSM 14684 / CIP 108061 / JCM 11494 / NBRC 100937 / ID131577</strain>
    </source>
</reference>
<dbReference type="CDD" id="cd14775">
    <property type="entry name" value="TrHb2_O-like"/>
    <property type="match status" value="1"/>
</dbReference>
<dbReference type="GO" id="GO:0019825">
    <property type="term" value="F:oxygen binding"/>
    <property type="evidence" value="ECO:0007669"/>
    <property type="project" value="InterPro"/>
</dbReference>
<protein>
    <submittedName>
        <fullName evidence="7">Globin</fullName>
    </submittedName>
</protein>
<keyword evidence="2 5" id="KW-0349">Heme</keyword>
<reference evidence="7 8" key="1">
    <citation type="journal article" date="2010" name="Stand. Genomic Sci.">
        <title>Complete genome sequence of Conexibacter woesei type strain (ID131577).</title>
        <authorList>
            <person name="Pukall R."/>
            <person name="Lapidus A."/>
            <person name="Glavina Del Rio T."/>
            <person name="Copeland A."/>
            <person name="Tice H."/>
            <person name="Cheng J.-F."/>
            <person name="Lucas S."/>
            <person name="Chen F."/>
            <person name="Nolan M."/>
            <person name="Bruce D."/>
            <person name="Goodwin L."/>
            <person name="Pitluck S."/>
            <person name="Mavromatis K."/>
            <person name="Ivanova N."/>
            <person name="Ovchinnikova G."/>
            <person name="Pati A."/>
            <person name="Chen A."/>
            <person name="Palaniappan K."/>
            <person name="Land M."/>
            <person name="Hauser L."/>
            <person name="Chang Y.-J."/>
            <person name="Jeffries C.D."/>
            <person name="Chain P."/>
            <person name="Meincke L."/>
            <person name="Sims D."/>
            <person name="Brettin T."/>
            <person name="Detter J.C."/>
            <person name="Rohde M."/>
            <person name="Goeker M."/>
            <person name="Bristow J."/>
            <person name="Eisen J.A."/>
            <person name="Markowitz V."/>
            <person name="Kyrpides N.C."/>
            <person name="Klenk H.-P."/>
            <person name="Hugenholtz P."/>
        </authorList>
    </citation>
    <scope>NUCLEOTIDE SEQUENCE [LARGE SCALE GENOMIC DNA]</scope>
    <source>
        <strain evidence="8">DSM 14684 / CIP 108061 / JCM 11494 / NBRC 100937 / ID131577</strain>
    </source>
</reference>